<evidence type="ECO:0000313" key="4">
    <source>
        <dbReference type="Proteomes" id="UP001139353"/>
    </source>
</evidence>
<feature type="region of interest" description="Disordered" evidence="1">
    <location>
        <begin position="40"/>
        <end position="82"/>
    </location>
</feature>
<keyword evidence="2" id="KW-0732">Signal</keyword>
<organism evidence="3 4">
    <name type="scientific">Scleromatobacter humisilvae</name>
    <dbReference type="NCBI Taxonomy" id="2897159"/>
    <lineage>
        <taxon>Bacteria</taxon>
        <taxon>Pseudomonadati</taxon>
        <taxon>Pseudomonadota</taxon>
        <taxon>Betaproteobacteria</taxon>
        <taxon>Burkholderiales</taxon>
        <taxon>Sphaerotilaceae</taxon>
        <taxon>Scleromatobacter</taxon>
    </lineage>
</organism>
<dbReference type="AlphaFoldDB" id="A0A9X1YFL9"/>
<proteinExistence type="predicted"/>
<reference evidence="3" key="1">
    <citation type="submission" date="2021-11" db="EMBL/GenBank/DDBJ databases">
        <title>BS-T2-15 a new species belonging to the Comamonadaceae family isolated from the soil of a French oak forest.</title>
        <authorList>
            <person name="Mieszkin S."/>
            <person name="Alain K."/>
        </authorList>
    </citation>
    <scope>NUCLEOTIDE SEQUENCE</scope>
    <source>
        <strain evidence="3">BS-T2-15</strain>
    </source>
</reference>
<dbReference type="RefSeq" id="WP_275680596.1">
    <property type="nucleotide sequence ID" value="NZ_JAJLJH010000001.1"/>
</dbReference>
<feature type="signal peptide" evidence="2">
    <location>
        <begin position="1"/>
        <end position="21"/>
    </location>
</feature>
<evidence type="ECO:0000256" key="2">
    <source>
        <dbReference type="SAM" id="SignalP"/>
    </source>
</evidence>
<dbReference type="EMBL" id="JAJLJH010000001">
    <property type="protein sequence ID" value="MCK9684570.1"/>
    <property type="molecule type" value="Genomic_DNA"/>
</dbReference>
<evidence type="ECO:0000256" key="1">
    <source>
        <dbReference type="SAM" id="MobiDB-lite"/>
    </source>
</evidence>
<dbReference type="Proteomes" id="UP001139353">
    <property type="component" value="Unassembled WGS sequence"/>
</dbReference>
<comment type="caution">
    <text evidence="3">The sequence shown here is derived from an EMBL/GenBank/DDBJ whole genome shotgun (WGS) entry which is preliminary data.</text>
</comment>
<accession>A0A9X1YFL9</accession>
<feature type="chain" id="PRO_5040907551" evidence="2">
    <location>
        <begin position="22"/>
        <end position="82"/>
    </location>
</feature>
<evidence type="ECO:0000313" key="3">
    <source>
        <dbReference type="EMBL" id="MCK9684570.1"/>
    </source>
</evidence>
<protein>
    <submittedName>
        <fullName evidence="3">Uncharacterized protein</fullName>
    </submittedName>
</protein>
<gene>
    <name evidence="3" type="ORF">LPC04_02490</name>
</gene>
<name>A0A9X1YFL9_9BURK</name>
<keyword evidence="4" id="KW-1185">Reference proteome</keyword>
<sequence length="82" mass="8089">MKRHACLFALALAATSVNALAMPPDGHAAAASAASAASAAASSACPGRPAPSLATHRVTSKARHTIDDADPCADPHSPPAQH</sequence>